<reference evidence="2 3" key="1">
    <citation type="submission" date="2018-06" db="EMBL/GenBank/DDBJ databases">
        <title>Genomic Encyclopedia of Archaeal and Bacterial Type Strains, Phase II (KMG-II): from individual species to whole genera.</title>
        <authorList>
            <person name="Goeker M."/>
        </authorList>
    </citation>
    <scope>NUCLEOTIDE SEQUENCE [LARGE SCALE GENOMIC DNA]</scope>
    <source>
        <strain evidence="2 3">DSM 23522</strain>
    </source>
</reference>
<dbReference type="Pfam" id="PF13480">
    <property type="entry name" value="Acetyltransf_6"/>
    <property type="match status" value="1"/>
</dbReference>
<comment type="caution">
    <text evidence="2">The sequence shown here is derived from an EMBL/GenBank/DDBJ whole genome shotgun (WGS) entry which is preliminary data.</text>
</comment>
<dbReference type="InterPro" id="IPR038740">
    <property type="entry name" value="BioF2-like_GNAT_dom"/>
</dbReference>
<feature type="domain" description="BioF2-like acetyltransferase" evidence="1">
    <location>
        <begin position="104"/>
        <end position="252"/>
    </location>
</feature>
<keyword evidence="2" id="KW-0808">Transferase</keyword>
<evidence type="ECO:0000313" key="2">
    <source>
        <dbReference type="EMBL" id="RAJ16033.1"/>
    </source>
</evidence>
<protein>
    <submittedName>
        <fullName evidence="2">Acetyltransferase (GNAT) family protein</fullName>
    </submittedName>
</protein>
<dbReference type="AlphaFoldDB" id="A0A327RKJ7"/>
<dbReference type="Proteomes" id="UP000249696">
    <property type="component" value="Unassembled WGS sequence"/>
</dbReference>
<dbReference type="InterPro" id="IPR016181">
    <property type="entry name" value="Acyl_CoA_acyltransferase"/>
</dbReference>
<organism evidence="2 3">
    <name type="scientific">Arenibacter echinorum</name>
    <dbReference type="NCBI Taxonomy" id="440515"/>
    <lineage>
        <taxon>Bacteria</taxon>
        <taxon>Pseudomonadati</taxon>
        <taxon>Bacteroidota</taxon>
        <taxon>Flavobacteriia</taxon>
        <taxon>Flavobacteriales</taxon>
        <taxon>Flavobacteriaceae</taxon>
        <taxon>Arenibacter</taxon>
    </lineage>
</organism>
<dbReference type="SUPFAM" id="SSF55729">
    <property type="entry name" value="Acyl-CoA N-acyltransferases (Nat)"/>
    <property type="match status" value="1"/>
</dbReference>
<accession>A0A327RKJ7</accession>
<evidence type="ECO:0000313" key="3">
    <source>
        <dbReference type="Proteomes" id="UP000249696"/>
    </source>
</evidence>
<evidence type="ECO:0000259" key="1">
    <source>
        <dbReference type="Pfam" id="PF13480"/>
    </source>
</evidence>
<dbReference type="EMBL" id="QLLN01000001">
    <property type="protein sequence ID" value="RAJ16033.1"/>
    <property type="molecule type" value="Genomic_DNA"/>
</dbReference>
<gene>
    <name evidence="2" type="ORF">LV92_00737</name>
</gene>
<proteinExistence type="predicted"/>
<sequence>MIHRRLQKLNFYFEFFEKDSIFPFYESVNNNTNGEISVNQSTEEIGRFKNRVSIVNFIPPYLDLKINKKNTPFRSFQIKPRIGFIIDLSRFTSADNYLKLQLGSRKRKTILAGARKLETCFDINYKIYYGEISESEYEFLFSHFERMIKMRFEQRKQEHVGYKRWDLYKDNVYNLILKKRASLFVIYDKKKPIVIDLNYHFDNILDSAMSSYDIDYSKFGLGNIALLKQLEWCFENNYKRVDMRWGEVPYKRLWCNVIEDYKCEVVYNKNIPTDMLLALAISKFVNVKKILEDRKMLPLKLKFLSKGMKKNQPTEAMDTGPVYRIEDLTELPSKDILKPIDIREKEFQFLRSPIYNYQHFHGEHSSDINIYSVNNENMSYIIEGKSKLKTLTYNLDL</sequence>
<dbReference type="RefSeq" id="WP_111622259.1">
    <property type="nucleotide sequence ID" value="NZ_QLLN01000001.1"/>
</dbReference>
<dbReference type="OrthoDB" id="1099770at2"/>
<keyword evidence="3" id="KW-1185">Reference proteome</keyword>
<dbReference type="GO" id="GO:0016740">
    <property type="term" value="F:transferase activity"/>
    <property type="evidence" value="ECO:0007669"/>
    <property type="project" value="UniProtKB-KW"/>
</dbReference>
<name>A0A327RKJ7_9FLAO</name>